<feature type="transmembrane region" description="Helical" evidence="5">
    <location>
        <begin position="363"/>
        <end position="390"/>
    </location>
</feature>
<feature type="transmembrane region" description="Helical" evidence="5">
    <location>
        <begin position="338"/>
        <end position="357"/>
    </location>
</feature>
<keyword evidence="4 5" id="KW-0472">Membrane</keyword>
<accession>A0A095VJN9</accession>
<feature type="transmembrane region" description="Helical" evidence="5">
    <location>
        <begin position="79"/>
        <end position="98"/>
    </location>
</feature>
<gene>
    <name evidence="7" type="ORF">HA49_06070</name>
</gene>
<evidence type="ECO:0000313" key="8">
    <source>
        <dbReference type="Proteomes" id="UP000029577"/>
    </source>
</evidence>
<feature type="transmembrane region" description="Helical" evidence="5">
    <location>
        <begin position="229"/>
        <end position="249"/>
    </location>
</feature>
<evidence type="ECO:0000256" key="1">
    <source>
        <dbReference type="ARBA" id="ARBA00004141"/>
    </source>
</evidence>
<evidence type="ECO:0000256" key="3">
    <source>
        <dbReference type="ARBA" id="ARBA00022989"/>
    </source>
</evidence>
<feature type="transmembrane region" description="Helical" evidence="5">
    <location>
        <begin position="104"/>
        <end position="124"/>
    </location>
</feature>
<organism evidence="7 8">
    <name type="scientific">Tatumella morbirosei</name>
    <dbReference type="NCBI Taxonomy" id="642227"/>
    <lineage>
        <taxon>Bacteria</taxon>
        <taxon>Pseudomonadati</taxon>
        <taxon>Pseudomonadota</taxon>
        <taxon>Gammaproteobacteria</taxon>
        <taxon>Enterobacterales</taxon>
        <taxon>Erwiniaceae</taxon>
        <taxon>Tatumella</taxon>
    </lineage>
</organism>
<feature type="transmembrane region" description="Helical" evidence="5">
    <location>
        <begin position="50"/>
        <end position="67"/>
    </location>
</feature>
<feature type="transmembrane region" description="Helical" evidence="5">
    <location>
        <begin position="198"/>
        <end position="217"/>
    </location>
</feature>
<dbReference type="Proteomes" id="UP000029577">
    <property type="component" value="Unassembled WGS sequence"/>
</dbReference>
<dbReference type="AlphaFoldDB" id="A0A095VJN9"/>
<dbReference type="SUPFAM" id="SSF103473">
    <property type="entry name" value="MFS general substrate transporter"/>
    <property type="match status" value="1"/>
</dbReference>
<dbReference type="eggNOG" id="COG0477">
    <property type="taxonomic scope" value="Bacteria"/>
</dbReference>
<sequence length="467" mass="49440">MSQNDDNVSISKLMLALLSACVAFQLNCSMLSPALVTIASELKSNDVDVGLSQTAFFTSAALFSLFIPRLSDIIGRKKIMIWMLLIMVIGTIISAVSVNVEMLYVGRIVQGVCGPIVAVCLMMIRSQITDLKKCGLLMGIITAVNGGIAGIDAILGGVMAQHLGFRSIFWFIGIISIISSWLVIKFSKETRPSPNIKMDWVGTVLLVVSTGSILIALNELSNIKNTSWYSVFSMIGIAIFSFIGFWKAGKNSNHPLVPIQYLKLKSTWSLLLTTVLTMCGVFAVINGLIMSYVQNKEVGFGLSPDWAGFILLTPYALTGWLIGPLSGRFAPVLGYANVLRIGLMGSVISIAIINYIGLHSLPILIGAVIAAGAVYAGMANIMLNALGIVLSSDENAGILPGLNAGAFNLGAGLSFAILPAIQLIAEKGGSATVAGYSAGINTGLFITALALLSSFLIPRPANAEVRK</sequence>
<keyword evidence="2 5" id="KW-0812">Transmembrane</keyword>
<proteinExistence type="predicted"/>
<dbReference type="PANTHER" id="PTHR42718">
    <property type="entry name" value="MAJOR FACILITATOR SUPERFAMILY MULTIDRUG TRANSPORTER MFSC"/>
    <property type="match status" value="1"/>
</dbReference>
<dbReference type="STRING" id="642227.HA49_06070"/>
<evidence type="ECO:0000259" key="6">
    <source>
        <dbReference type="PROSITE" id="PS50850"/>
    </source>
</evidence>
<feature type="transmembrane region" description="Helical" evidence="5">
    <location>
        <begin position="306"/>
        <end position="326"/>
    </location>
</feature>
<evidence type="ECO:0000256" key="4">
    <source>
        <dbReference type="ARBA" id="ARBA00023136"/>
    </source>
</evidence>
<evidence type="ECO:0000256" key="2">
    <source>
        <dbReference type="ARBA" id="ARBA00022692"/>
    </source>
</evidence>
<evidence type="ECO:0000256" key="5">
    <source>
        <dbReference type="SAM" id="Phobius"/>
    </source>
</evidence>
<dbReference type="GO" id="GO:0016020">
    <property type="term" value="C:membrane"/>
    <property type="evidence" value="ECO:0007669"/>
    <property type="project" value="UniProtKB-SubCell"/>
</dbReference>
<feature type="transmembrane region" description="Helical" evidence="5">
    <location>
        <begin position="402"/>
        <end position="424"/>
    </location>
</feature>
<dbReference type="InterPro" id="IPR036259">
    <property type="entry name" value="MFS_trans_sf"/>
</dbReference>
<keyword evidence="3 5" id="KW-1133">Transmembrane helix</keyword>
<keyword evidence="8" id="KW-1185">Reference proteome</keyword>
<feature type="transmembrane region" description="Helical" evidence="5">
    <location>
        <begin position="270"/>
        <end position="294"/>
    </location>
</feature>
<protein>
    <submittedName>
        <fullName evidence="7">Multidrug ABC transporter</fullName>
    </submittedName>
</protein>
<dbReference type="InterPro" id="IPR020846">
    <property type="entry name" value="MFS_dom"/>
</dbReference>
<dbReference type="PANTHER" id="PTHR42718:SF35">
    <property type="entry name" value="BLL0718 PROTEIN"/>
    <property type="match status" value="1"/>
</dbReference>
<dbReference type="OrthoDB" id="2412976at2"/>
<reference evidence="7" key="1">
    <citation type="submission" date="2014-12" db="EMBL/GenBank/DDBJ databases">
        <title>The draft genome of the Tatumella morbirosei type strain, LMG23360T isolated from pineapple rot.</title>
        <authorList>
            <person name="Smits T.H."/>
            <person name="Palmer M."/>
            <person name="Venter S.N."/>
            <person name="Duffy B."/>
            <person name="Steenkamp E.T."/>
            <person name="Chan W.Y."/>
            <person name="Coutinho T.A."/>
            <person name="Coetzee M.P."/>
            <person name="De Maayer P."/>
        </authorList>
    </citation>
    <scope>NUCLEOTIDE SEQUENCE [LARGE SCALE GENOMIC DNA]</scope>
    <source>
        <strain evidence="7">LMG 23360</strain>
    </source>
</reference>
<dbReference type="PROSITE" id="PS50850">
    <property type="entry name" value="MFS"/>
    <property type="match status" value="1"/>
</dbReference>
<dbReference type="InterPro" id="IPR011701">
    <property type="entry name" value="MFS"/>
</dbReference>
<dbReference type="Gene3D" id="1.20.1720.10">
    <property type="entry name" value="Multidrug resistance protein D"/>
    <property type="match status" value="1"/>
</dbReference>
<dbReference type="RefSeq" id="WP_038017875.1">
    <property type="nucleotide sequence ID" value="NZ_JPKR02000004.1"/>
</dbReference>
<dbReference type="Pfam" id="PF07690">
    <property type="entry name" value="MFS_1"/>
    <property type="match status" value="1"/>
</dbReference>
<feature type="domain" description="Major facilitator superfamily (MFS) profile" evidence="6">
    <location>
        <begin position="13"/>
        <end position="461"/>
    </location>
</feature>
<feature type="transmembrane region" description="Helical" evidence="5">
    <location>
        <begin position="136"/>
        <end position="155"/>
    </location>
</feature>
<name>A0A095VJN9_9GAMM</name>
<evidence type="ECO:0000313" key="7">
    <source>
        <dbReference type="EMBL" id="KGD74860.1"/>
    </source>
</evidence>
<dbReference type="Gene3D" id="1.20.1250.20">
    <property type="entry name" value="MFS general substrate transporter like domains"/>
    <property type="match status" value="1"/>
</dbReference>
<feature type="transmembrane region" description="Helical" evidence="5">
    <location>
        <begin position="436"/>
        <end position="457"/>
    </location>
</feature>
<feature type="transmembrane region" description="Helical" evidence="5">
    <location>
        <begin position="167"/>
        <end position="186"/>
    </location>
</feature>
<comment type="caution">
    <text evidence="7">The sequence shown here is derived from an EMBL/GenBank/DDBJ whole genome shotgun (WGS) entry which is preliminary data.</text>
</comment>
<comment type="subcellular location">
    <subcellularLocation>
        <location evidence="1">Membrane</location>
        <topology evidence="1">Multi-pass membrane protein</topology>
    </subcellularLocation>
</comment>
<dbReference type="EMBL" id="JPKR02000004">
    <property type="protein sequence ID" value="KGD74860.1"/>
    <property type="molecule type" value="Genomic_DNA"/>
</dbReference>
<dbReference type="GO" id="GO:0022857">
    <property type="term" value="F:transmembrane transporter activity"/>
    <property type="evidence" value="ECO:0007669"/>
    <property type="project" value="InterPro"/>
</dbReference>